<dbReference type="AlphaFoldDB" id="A0A379WS64"/>
<dbReference type="InterPro" id="IPR015797">
    <property type="entry name" value="NUDIX_hydrolase-like_dom_sf"/>
</dbReference>
<proteinExistence type="predicted"/>
<organism evidence="1 2">
    <name type="scientific">Salmonella enterica I</name>
    <dbReference type="NCBI Taxonomy" id="59201"/>
    <lineage>
        <taxon>Bacteria</taxon>
        <taxon>Pseudomonadati</taxon>
        <taxon>Pseudomonadota</taxon>
        <taxon>Gammaproteobacteria</taxon>
        <taxon>Enterobacterales</taxon>
        <taxon>Enterobacteriaceae</taxon>
        <taxon>Salmonella</taxon>
    </lineage>
</organism>
<keyword evidence="1" id="KW-0378">Hydrolase</keyword>
<reference evidence="1 2" key="1">
    <citation type="submission" date="2018-06" db="EMBL/GenBank/DDBJ databases">
        <authorList>
            <consortium name="Pathogen Informatics"/>
            <person name="Doyle S."/>
        </authorList>
    </citation>
    <scope>NUCLEOTIDE SEQUENCE [LARGE SCALE GENOMIC DNA]</scope>
    <source>
        <strain evidence="1 2">NCTC8261</strain>
    </source>
</reference>
<name>A0A379WS64_SALET</name>
<gene>
    <name evidence="1" type="ORF">NCTC8261_03276</name>
</gene>
<dbReference type="GO" id="GO:0016787">
    <property type="term" value="F:hydrolase activity"/>
    <property type="evidence" value="ECO:0007669"/>
    <property type="project" value="UniProtKB-KW"/>
</dbReference>
<protein>
    <submittedName>
        <fullName evidence="1">Putative nudix hydrolase YeaB</fullName>
    </submittedName>
</protein>
<dbReference type="Gene3D" id="3.90.79.10">
    <property type="entry name" value="Nucleoside Triphosphate Pyrophosphohydrolase"/>
    <property type="match status" value="1"/>
</dbReference>
<dbReference type="EMBL" id="UGXT01000002">
    <property type="protein sequence ID" value="SUH36995.1"/>
    <property type="molecule type" value="Genomic_DNA"/>
</dbReference>
<evidence type="ECO:0000313" key="1">
    <source>
        <dbReference type="EMBL" id="SUH36995.1"/>
    </source>
</evidence>
<sequence>MVGIIPPNLPWRASEDEVSAVFEMPLAQALQLGRYHPLDVYRSRHSHRVWLSWYEHYFVWGMTANILRELALQIGVSPDCTQRFHVASRR</sequence>
<accession>A0A379WS64</accession>
<evidence type="ECO:0000313" key="2">
    <source>
        <dbReference type="Proteomes" id="UP000254712"/>
    </source>
</evidence>
<dbReference type="SUPFAM" id="SSF55811">
    <property type="entry name" value="Nudix"/>
    <property type="match status" value="1"/>
</dbReference>
<dbReference type="Proteomes" id="UP000254712">
    <property type="component" value="Unassembled WGS sequence"/>
</dbReference>